<dbReference type="SUPFAM" id="SSF54373">
    <property type="entry name" value="FAD-linked reductases, C-terminal domain"/>
    <property type="match status" value="1"/>
</dbReference>
<dbReference type="Proteomes" id="UP000480178">
    <property type="component" value="Chromosome"/>
</dbReference>
<sequence>MKRKEIAIIGGGIAGLTFSICLQQEGYQCHVFEKQPQFNEVGAAISVFPNALHVFEQAGIMDQIIAASGEITKVFIKTHTGQILTNSEPKYQLPAICMHRKELHSILLRNSPALLYANHQLQSLKNLPNGQVEIGFTNGQIKVFDAVIGADGIHSVVREHIIGDGKSIFRGYNIWRGIVDTSFDIGYGSETYGHGKRVGIVPIKKGQYGWWATHNEQYLQDDKPEGTKEKLLRLFGDWHHPIPELIAGTKTILKNGIQDRAPVRGWTKGNITLLGDAAHPTTPNLGQGGCMAIEGAYILAKAIEKYGITQTAFNRYEQLQFPRSKSITEDSLRIGTMGQLENKLAVLIRNSFFKLTPSSMAMKMLDKYFSYQVAELNI</sequence>
<dbReference type="GO" id="GO:0016491">
    <property type="term" value="F:oxidoreductase activity"/>
    <property type="evidence" value="ECO:0007669"/>
    <property type="project" value="UniProtKB-KW"/>
</dbReference>
<dbReference type="PRINTS" id="PR00420">
    <property type="entry name" value="RNGMNOXGNASE"/>
</dbReference>
<keyword evidence="7" id="KW-1185">Reference proteome</keyword>
<feature type="domain" description="FAD-binding" evidence="5">
    <location>
        <begin position="5"/>
        <end position="303"/>
    </location>
</feature>
<evidence type="ECO:0000256" key="3">
    <source>
        <dbReference type="ARBA" id="ARBA00022827"/>
    </source>
</evidence>
<dbReference type="InterPro" id="IPR036188">
    <property type="entry name" value="FAD/NAD-bd_sf"/>
</dbReference>
<dbReference type="EMBL" id="CP048222">
    <property type="protein sequence ID" value="QHT65226.1"/>
    <property type="molecule type" value="Genomic_DNA"/>
</dbReference>
<evidence type="ECO:0000313" key="6">
    <source>
        <dbReference type="EMBL" id="QHT65226.1"/>
    </source>
</evidence>
<dbReference type="PANTHER" id="PTHR46496">
    <property type="match status" value="1"/>
</dbReference>
<dbReference type="InterPro" id="IPR002938">
    <property type="entry name" value="FAD-bd"/>
</dbReference>
<gene>
    <name evidence="6" type="ORF">GXP67_00320</name>
</gene>
<comment type="cofactor">
    <cofactor evidence="1">
        <name>FAD</name>
        <dbReference type="ChEBI" id="CHEBI:57692"/>
    </cofactor>
</comment>
<organism evidence="6 7">
    <name type="scientific">Rhodocytophaga rosea</name>
    <dbReference type="NCBI Taxonomy" id="2704465"/>
    <lineage>
        <taxon>Bacteria</taxon>
        <taxon>Pseudomonadati</taxon>
        <taxon>Bacteroidota</taxon>
        <taxon>Cytophagia</taxon>
        <taxon>Cytophagales</taxon>
        <taxon>Rhodocytophagaceae</taxon>
        <taxon>Rhodocytophaga</taxon>
    </lineage>
</organism>
<dbReference type="PANTHER" id="PTHR46496:SF1">
    <property type="entry name" value="ZEAXANTHIN EPOXIDASE, CHLOROPLASTIC"/>
    <property type="match status" value="1"/>
</dbReference>
<dbReference type="KEGG" id="rhoz:GXP67_00320"/>
<dbReference type="RefSeq" id="WP_162441314.1">
    <property type="nucleotide sequence ID" value="NZ_CP048222.1"/>
</dbReference>
<evidence type="ECO:0000259" key="5">
    <source>
        <dbReference type="Pfam" id="PF01494"/>
    </source>
</evidence>
<evidence type="ECO:0000256" key="2">
    <source>
        <dbReference type="ARBA" id="ARBA00022630"/>
    </source>
</evidence>
<protein>
    <submittedName>
        <fullName evidence="6">NAD(P)-binding protein</fullName>
    </submittedName>
</protein>
<evidence type="ECO:0000256" key="4">
    <source>
        <dbReference type="ARBA" id="ARBA00023002"/>
    </source>
</evidence>
<dbReference type="AlphaFoldDB" id="A0A6C0GBB6"/>
<dbReference type="Gene3D" id="3.50.50.60">
    <property type="entry name" value="FAD/NAD(P)-binding domain"/>
    <property type="match status" value="1"/>
</dbReference>
<keyword evidence="3" id="KW-0274">FAD</keyword>
<evidence type="ECO:0000313" key="7">
    <source>
        <dbReference type="Proteomes" id="UP000480178"/>
    </source>
</evidence>
<dbReference type="GO" id="GO:0071949">
    <property type="term" value="F:FAD binding"/>
    <property type="evidence" value="ECO:0007669"/>
    <property type="project" value="InterPro"/>
</dbReference>
<accession>A0A6C0GBB6</accession>
<proteinExistence type="predicted"/>
<keyword evidence="2" id="KW-0285">Flavoprotein</keyword>
<evidence type="ECO:0000256" key="1">
    <source>
        <dbReference type="ARBA" id="ARBA00001974"/>
    </source>
</evidence>
<keyword evidence="4" id="KW-0560">Oxidoreductase</keyword>
<name>A0A6C0GBB6_9BACT</name>
<reference evidence="6 7" key="1">
    <citation type="submission" date="2020-01" db="EMBL/GenBank/DDBJ databases">
        <authorList>
            <person name="Kim M.K."/>
        </authorList>
    </citation>
    <scope>NUCLEOTIDE SEQUENCE [LARGE SCALE GENOMIC DNA]</scope>
    <source>
        <strain evidence="6 7">172606-1</strain>
    </source>
</reference>
<dbReference type="Pfam" id="PF01494">
    <property type="entry name" value="FAD_binding_3"/>
    <property type="match status" value="1"/>
</dbReference>
<dbReference type="SUPFAM" id="SSF51905">
    <property type="entry name" value="FAD/NAD(P)-binding domain"/>
    <property type="match status" value="1"/>
</dbReference>